<dbReference type="SUPFAM" id="SSF55753">
    <property type="entry name" value="Actin depolymerizing proteins"/>
    <property type="match status" value="1"/>
</dbReference>
<evidence type="ECO:0000256" key="4">
    <source>
        <dbReference type="ARBA" id="ARBA00023203"/>
    </source>
</evidence>
<sequence length="138" mass="15443">MASGVGVNPDCLSAFQALKLKKEHKYIIFNLNKGFSEIVVEKTSSDGDYDTFLSDLPETECRWAIYDFEFEKEGAGKRNKIIFISWAPDDAKIKQKMVFASSRDGLKRSLTGVAVEIQGTDYSEVAYEAVLDKSNRGN</sequence>
<dbReference type="OMA" id="ITFYSWS"/>
<dbReference type="GO" id="GO:0003779">
    <property type="term" value="F:actin binding"/>
    <property type="evidence" value="ECO:0007669"/>
    <property type="project" value="UniProtKB-KW"/>
</dbReference>
<dbReference type="SMART" id="SM00102">
    <property type="entry name" value="ADF"/>
    <property type="match status" value="1"/>
</dbReference>
<dbReference type="GO" id="GO:0030042">
    <property type="term" value="P:actin filament depolymerization"/>
    <property type="evidence" value="ECO:0007669"/>
    <property type="project" value="InterPro"/>
</dbReference>
<evidence type="ECO:0000256" key="3">
    <source>
        <dbReference type="ARBA" id="ARBA00015630"/>
    </source>
</evidence>
<keyword evidence="4" id="KW-0009">Actin-binding</keyword>
<dbReference type="OrthoDB" id="10249245at2759"/>
<dbReference type="Gene3D" id="3.40.20.10">
    <property type="entry name" value="Severin"/>
    <property type="match status" value="1"/>
</dbReference>
<dbReference type="GO" id="GO:0015629">
    <property type="term" value="C:actin cytoskeleton"/>
    <property type="evidence" value="ECO:0007669"/>
    <property type="project" value="InterPro"/>
</dbReference>
<gene>
    <name evidence="7" type="ORF">HYPSUDRAFT_68743</name>
</gene>
<dbReference type="AlphaFoldDB" id="A0A0D2NMY4"/>
<dbReference type="CDD" id="cd11286">
    <property type="entry name" value="ADF_cofilin_like"/>
    <property type="match status" value="1"/>
</dbReference>
<dbReference type="PROSITE" id="PS51263">
    <property type="entry name" value="ADF_H"/>
    <property type="match status" value="1"/>
</dbReference>
<name>A0A0D2NMY4_HYPSF</name>
<dbReference type="Proteomes" id="UP000054270">
    <property type="component" value="Unassembled WGS sequence"/>
</dbReference>
<evidence type="ECO:0000313" key="7">
    <source>
        <dbReference type="EMBL" id="KJA20159.1"/>
    </source>
</evidence>
<evidence type="ECO:0000259" key="6">
    <source>
        <dbReference type="PROSITE" id="PS51263"/>
    </source>
</evidence>
<reference evidence="8" key="1">
    <citation type="submission" date="2014-04" db="EMBL/GenBank/DDBJ databases">
        <title>Evolutionary Origins and Diversification of the Mycorrhizal Mutualists.</title>
        <authorList>
            <consortium name="DOE Joint Genome Institute"/>
            <consortium name="Mycorrhizal Genomics Consortium"/>
            <person name="Kohler A."/>
            <person name="Kuo A."/>
            <person name="Nagy L.G."/>
            <person name="Floudas D."/>
            <person name="Copeland A."/>
            <person name="Barry K.W."/>
            <person name="Cichocki N."/>
            <person name="Veneault-Fourrey C."/>
            <person name="LaButti K."/>
            <person name="Lindquist E.A."/>
            <person name="Lipzen A."/>
            <person name="Lundell T."/>
            <person name="Morin E."/>
            <person name="Murat C."/>
            <person name="Riley R."/>
            <person name="Ohm R."/>
            <person name="Sun H."/>
            <person name="Tunlid A."/>
            <person name="Henrissat B."/>
            <person name="Grigoriev I.V."/>
            <person name="Hibbett D.S."/>
            <person name="Martin F."/>
        </authorList>
    </citation>
    <scope>NUCLEOTIDE SEQUENCE [LARGE SCALE GENOMIC DNA]</scope>
    <source>
        <strain evidence="8">FD-334 SS-4</strain>
    </source>
</reference>
<dbReference type="STRING" id="945553.A0A0D2NMY4"/>
<evidence type="ECO:0000256" key="2">
    <source>
        <dbReference type="ARBA" id="ARBA00006844"/>
    </source>
</evidence>
<evidence type="ECO:0000313" key="8">
    <source>
        <dbReference type="Proteomes" id="UP000054270"/>
    </source>
</evidence>
<organism evidence="7 8">
    <name type="scientific">Hypholoma sublateritium (strain FD-334 SS-4)</name>
    <dbReference type="NCBI Taxonomy" id="945553"/>
    <lineage>
        <taxon>Eukaryota</taxon>
        <taxon>Fungi</taxon>
        <taxon>Dikarya</taxon>
        <taxon>Basidiomycota</taxon>
        <taxon>Agaricomycotina</taxon>
        <taxon>Agaricomycetes</taxon>
        <taxon>Agaricomycetidae</taxon>
        <taxon>Agaricales</taxon>
        <taxon>Agaricineae</taxon>
        <taxon>Strophariaceae</taxon>
        <taxon>Hypholoma</taxon>
    </lineage>
</organism>
<dbReference type="InterPro" id="IPR029006">
    <property type="entry name" value="ADF-H/Gelsolin-like_dom_sf"/>
</dbReference>
<comment type="subcellular location">
    <subcellularLocation>
        <location evidence="1">Nucleus matrix</location>
    </subcellularLocation>
</comment>
<evidence type="ECO:0000256" key="5">
    <source>
        <dbReference type="ARBA" id="ARBA00032427"/>
    </source>
</evidence>
<evidence type="ECO:0000256" key="1">
    <source>
        <dbReference type="ARBA" id="ARBA00004109"/>
    </source>
</evidence>
<dbReference type="GO" id="GO:0016363">
    <property type="term" value="C:nuclear matrix"/>
    <property type="evidence" value="ECO:0007669"/>
    <property type="project" value="UniProtKB-SubCell"/>
</dbReference>
<dbReference type="Pfam" id="PF00241">
    <property type="entry name" value="Cofilin_ADF"/>
    <property type="match status" value="1"/>
</dbReference>
<comment type="similarity">
    <text evidence="2">Belongs to the actin-binding proteins ADF family.</text>
</comment>
<dbReference type="PANTHER" id="PTHR11913">
    <property type="entry name" value="COFILIN-RELATED"/>
    <property type="match status" value="1"/>
</dbReference>
<proteinExistence type="inferred from homology"/>
<protein>
    <recommendedName>
        <fullName evidence="3">Cofilin</fullName>
    </recommendedName>
    <alternativeName>
        <fullName evidence="5">Actin-depolymerizing factor 1</fullName>
    </alternativeName>
</protein>
<keyword evidence="8" id="KW-1185">Reference proteome</keyword>
<feature type="domain" description="ADF-H" evidence="6">
    <location>
        <begin position="4"/>
        <end position="135"/>
    </location>
</feature>
<accession>A0A0D2NMY4</accession>
<dbReference type="EMBL" id="KN817570">
    <property type="protein sequence ID" value="KJA20159.1"/>
    <property type="molecule type" value="Genomic_DNA"/>
</dbReference>
<dbReference type="InterPro" id="IPR002108">
    <property type="entry name" value="ADF-H"/>
</dbReference>
<dbReference type="InterPro" id="IPR017904">
    <property type="entry name" value="ADF/Cofilin"/>
</dbReference>